<evidence type="ECO:0000313" key="1">
    <source>
        <dbReference type="EMBL" id="CAD9065474.1"/>
    </source>
</evidence>
<protein>
    <submittedName>
        <fullName evidence="1">Uncharacterized protein</fullName>
    </submittedName>
</protein>
<dbReference type="EMBL" id="HBGB01034847">
    <property type="protein sequence ID" value="CAD9065474.1"/>
    <property type="molecule type" value="Transcribed_RNA"/>
</dbReference>
<organism evidence="1">
    <name type="scientific">Vitrella brassicaformis</name>
    <dbReference type="NCBI Taxonomy" id="1169539"/>
    <lineage>
        <taxon>Eukaryota</taxon>
        <taxon>Sar</taxon>
        <taxon>Alveolata</taxon>
        <taxon>Colpodellida</taxon>
        <taxon>Vitrellaceae</taxon>
        <taxon>Vitrella</taxon>
    </lineage>
</organism>
<sequence length="116" mass="12822">MGGGLAAIYRCGIQEPNTPPQRPPTLYFVLCVDPFIVVTSTDILPADDGFDAEVRIAGEAESRCHVRSLADLNRVLDHRQSEKYAAFVRRLRGLADFPGVTFTATTAHKFLNMDLQ</sequence>
<gene>
    <name evidence="1" type="ORF">VBRA1451_LOCUS20544</name>
</gene>
<reference evidence="1" key="1">
    <citation type="submission" date="2021-01" db="EMBL/GenBank/DDBJ databases">
        <authorList>
            <person name="Corre E."/>
            <person name="Pelletier E."/>
            <person name="Niang G."/>
            <person name="Scheremetjew M."/>
            <person name="Finn R."/>
            <person name="Kale V."/>
            <person name="Holt S."/>
            <person name="Cochrane G."/>
            <person name="Meng A."/>
            <person name="Brown T."/>
            <person name="Cohen L."/>
        </authorList>
    </citation>
    <scope>NUCLEOTIDE SEQUENCE</scope>
    <source>
        <strain evidence="1">CCMP3346</strain>
    </source>
</reference>
<accession>A0A7S1K795</accession>
<dbReference type="AlphaFoldDB" id="A0A7S1K795"/>
<name>A0A7S1K795_9ALVE</name>
<proteinExistence type="predicted"/>